<dbReference type="InterPro" id="IPR011990">
    <property type="entry name" value="TPR-like_helical_dom_sf"/>
</dbReference>
<organism evidence="1 2">
    <name type="scientific">Macellibacteroides fermentans</name>
    <dbReference type="NCBI Taxonomy" id="879969"/>
    <lineage>
        <taxon>Bacteria</taxon>
        <taxon>Pseudomonadati</taxon>
        <taxon>Bacteroidota</taxon>
        <taxon>Bacteroidia</taxon>
        <taxon>Bacteroidales</taxon>
        <taxon>Porphyromonadaceae</taxon>
        <taxon>Macellibacteroides</taxon>
    </lineage>
</organism>
<dbReference type="EMBL" id="JACCCY010000009">
    <property type="protein sequence ID" value="NYI51228.1"/>
    <property type="molecule type" value="Genomic_DNA"/>
</dbReference>
<evidence type="ECO:0008006" key="3">
    <source>
        <dbReference type="Google" id="ProtNLM"/>
    </source>
</evidence>
<reference evidence="1 2" key="1">
    <citation type="submission" date="2020-07" db="EMBL/GenBank/DDBJ databases">
        <title>Genomic Encyclopedia of Type Strains, Phase IV (KMG-IV): sequencing the most valuable type-strain genomes for metagenomic binning, comparative biology and taxonomic classification.</title>
        <authorList>
            <person name="Goeker M."/>
        </authorList>
    </citation>
    <scope>NUCLEOTIDE SEQUENCE [LARGE SCALE GENOMIC DNA]</scope>
    <source>
        <strain evidence="1 2">DSM 23697</strain>
    </source>
</reference>
<evidence type="ECO:0000313" key="1">
    <source>
        <dbReference type="EMBL" id="NYI51228.1"/>
    </source>
</evidence>
<dbReference type="Gene3D" id="1.25.40.390">
    <property type="match status" value="1"/>
</dbReference>
<gene>
    <name evidence="1" type="ORF">F5613_003404</name>
</gene>
<dbReference type="AlphaFoldDB" id="A0A8E2A5J8"/>
<proteinExistence type="predicted"/>
<protein>
    <recommendedName>
        <fullName evidence="3">RagB/SusD family nutrient uptake outer membrane protein</fullName>
    </recommendedName>
</protein>
<dbReference type="SUPFAM" id="SSF48452">
    <property type="entry name" value="TPR-like"/>
    <property type="match status" value="1"/>
</dbReference>
<keyword evidence="2" id="KW-1185">Reference proteome</keyword>
<accession>A0A8E2A5J8</accession>
<sequence>MKKILTIALAAACSFTACDIERLPYDKYSADKITEDKQASLDILLNGCYAQLKGWSDVMHRVGEYAGDNMMIRGSSTDAFYTFISYQHTPSNYRLNTFWNNSYKVISQASDLMKLVE</sequence>
<dbReference type="Proteomes" id="UP000574332">
    <property type="component" value="Unassembled WGS sequence"/>
</dbReference>
<comment type="caution">
    <text evidence="1">The sequence shown here is derived from an EMBL/GenBank/DDBJ whole genome shotgun (WGS) entry which is preliminary data.</text>
</comment>
<dbReference type="PROSITE" id="PS51257">
    <property type="entry name" value="PROKAR_LIPOPROTEIN"/>
    <property type="match status" value="1"/>
</dbReference>
<evidence type="ECO:0000313" key="2">
    <source>
        <dbReference type="Proteomes" id="UP000574332"/>
    </source>
</evidence>
<name>A0A8E2A5J8_9PORP</name>